<comment type="caution">
    <text evidence="5">The sequence shown here is derived from an EMBL/GenBank/DDBJ whole genome shotgun (WGS) entry which is preliminary data.</text>
</comment>
<keyword evidence="2" id="KW-0288">FMN</keyword>
<dbReference type="AlphaFoldDB" id="A0A919N6V5"/>
<evidence type="ECO:0000313" key="5">
    <source>
        <dbReference type="EMBL" id="GIF05435.1"/>
    </source>
</evidence>
<dbReference type="InterPro" id="IPR029039">
    <property type="entry name" value="Flavoprotein-like_sf"/>
</dbReference>
<dbReference type="SUPFAM" id="SSF52218">
    <property type="entry name" value="Flavoproteins"/>
    <property type="match status" value="1"/>
</dbReference>
<evidence type="ECO:0000259" key="4">
    <source>
        <dbReference type="Pfam" id="PF03358"/>
    </source>
</evidence>
<sequence>MGEEVTVLGVGGSMRADSSTELLLRMALREARNQGMRVKLFPLRGHPLPLFDPGMLADPPPAARLLLKEVRAAQAIVFASPVYHGTVGGAFKNTIDYLQALADDDPPWLSGKAVGLLAVGSMAGAALQAITAMEHITRALRAVAMPTVVAVDSSEGAAWGDGGQATIAARLERMCGELRRYACAGTLARTT</sequence>
<evidence type="ECO:0000256" key="3">
    <source>
        <dbReference type="ARBA" id="ARBA00023002"/>
    </source>
</evidence>
<keyword evidence="6" id="KW-1185">Reference proteome</keyword>
<proteinExistence type="predicted"/>
<gene>
    <name evidence="5" type="ORF">Asi03nite_29730</name>
</gene>
<keyword evidence="3" id="KW-0560">Oxidoreductase</keyword>
<feature type="domain" description="NADPH-dependent FMN reductase-like" evidence="4">
    <location>
        <begin position="6"/>
        <end position="154"/>
    </location>
</feature>
<dbReference type="Proteomes" id="UP000629619">
    <property type="component" value="Unassembled WGS sequence"/>
</dbReference>
<accession>A0A919N6V5</accession>
<evidence type="ECO:0000256" key="2">
    <source>
        <dbReference type="ARBA" id="ARBA00022643"/>
    </source>
</evidence>
<dbReference type="Pfam" id="PF03358">
    <property type="entry name" value="FMN_red"/>
    <property type="match status" value="1"/>
</dbReference>
<protein>
    <recommendedName>
        <fullName evidence="4">NADPH-dependent FMN reductase-like domain-containing protein</fullName>
    </recommendedName>
</protein>
<evidence type="ECO:0000256" key="1">
    <source>
        <dbReference type="ARBA" id="ARBA00022630"/>
    </source>
</evidence>
<dbReference type="EMBL" id="BOMW01000027">
    <property type="protein sequence ID" value="GIF05435.1"/>
    <property type="molecule type" value="Genomic_DNA"/>
</dbReference>
<evidence type="ECO:0000313" key="6">
    <source>
        <dbReference type="Proteomes" id="UP000629619"/>
    </source>
</evidence>
<dbReference type="GO" id="GO:0016491">
    <property type="term" value="F:oxidoreductase activity"/>
    <property type="evidence" value="ECO:0007669"/>
    <property type="project" value="UniProtKB-KW"/>
</dbReference>
<dbReference type="PANTHER" id="PTHR43408:SF2">
    <property type="entry name" value="FMN REDUCTASE (NADPH)"/>
    <property type="match status" value="1"/>
</dbReference>
<keyword evidence="1" id="KW-0285">Flavoprotein</keyword>
<dbReference type="InterPro" id="IPR051814">
    <property type="entry name" value="NAD(P)H-dep_FMN_reductase"/>
</dbReference>
<dbReference type="PANTHER" id="PTHR43408">
    <property type="entry name" value="FMN REDUCTASE (NADPH)"/>
    <property type="match status" value="1"/>
</dbReference>
<name>A0A919N6V5_9ACTN</name>
<organism evidence="5 6">
    <name type="scientific">Actinoplanes siamensis</name>
    <dbReference type="NCBI Taxonomy" id="1223317"/>
    <lineage>
        <taxon>Bacteria</taxon>
        <taxon>Bacillati</taxon>
        <taxon>Actinomycetota</taxon>
        <taxon>Actinomycetes</taxon>
        <taxon>Micromonosporales</taxon>
        <taxon>Micromonosporaceae</taxon>
        <taxon>Actinoplanes</taxon>
    </lineage>
</organism>
<dbReference type="InterPro" id="IPR005025">
    <property type="entry name" value="FMN_Rdtase-like_dom"/>
</dbReference>
<dbReference type="RefSeq" id="WP_203680170.1">
    <property type="nucleotide sequence ID" value="NZ_BOMW01000027.1"/>
</dbReference>
<dbReference type="Gene3D" id="3.40.50.360">
    <property type="match status" value="1"/>
</dbReference>
<reference evidence="5" key="1">
    <citation type="submission" date="2021-01" db="EMBL/GenBank/DDBJ databases">
        <title>Whole genome shotgun sequence of Actinoplanes siamensis NBRC 109076.</title>
        <authorList>
            <person name="Komaki H."/>
            <person name="Tamura T."/>
        </authorList>
    </citation>
    <scope>NUCLEOTIDE SEQUENCE</scope>
    <source>
        <strain evidence="5">NBRC 109076</strain>
    </source>
</reference>